<dbReference type="OrthoDB" id="1854593at2759"/>
<keyword evidence="7" id="KW-0443">Lipid metabolism</keyword>
<evidence type="ECO:0000256" key="5">
    <source>
        <dbReference type="ARBA" id="ARBA00022692"/>
    </source>
</evidence>
<dbReference type="GO" id="GO:0016791">
    <property type="term" value="F:phosphatase activity"/>
    <property type="evidence" value="ECO:0007669"/>
    <property type="project" value="TreeGrafter"/>
</dbReference>
<evidence type="ECO:0000256" key="2">
    <source>
        <dbReference type="ARBA" id="ARBA00007937"/>
    </source>
</evidence>
<comment type="similarity">
    <text evidence="2">Belongs to the GPAT/DAPAT family.</text>
</comment>
<keyword evidence="8 12" id="KW-0472">Membrane</keyword>
<evidence type="ECO:0000256" key="7">
    <source>
        <dbReference type="ARBA" id="ARBA00023098"/>
    </source>
</evidence>
<evidence type="ECO:0000256" key="4">
    <source>
        <dbReference type="ARBA" id="ARBA00022679"/>
    </source>
</evidence>
<reference evidence="14" key="1">
    <citation type="submission" date="2020-01" db="EMBL/GenBank/DDBJ databases">
        <authorList>
            <person name="Mishra B."/>
        </authorList>
    </citation>
    <scope>NUCLEOTIDE SEQUENCE [LARGE SCALE GENOMIC DNA]</scope>
</reference>
<dbReference type="GO" id="GO:0016020">
    <property type="term" value="C:membrane"/>
    <property type="evidence" value="ECO:0007669"/>
    <property type="project" value="UniProtKB-SubCell"/>
</dbReference>
<dbReference type="PANTHER" id="PTHR15486">
    <property type="entry name" value="ANCIENT UBIQUITOUS PROTEIN"/>
    <property type="match status" value="1"/>
</dbReference>
<sequence length="409" mass="45680">MIFVATTGVRESEMELVARSVLPKFYMDDISMDTWRVFSSCKKRVVATRMPRVMVESFAKEHLRADEVIGSELIVNGFCFFTGLIRETNIDQSVMNHVANLFVDQRYQLGLGRPASEASTTFLSLCEDHIHEPVHWNHPDNQLELQPPKPVIFHAARFHKRPTPATALLIFLWFPFGIVLSAIRILVVFILPMMAIPYVIGISGGRVIVKGKPPTAGDSGGLLLVCNHRTMIDPVVISYALGRSMAVITSNLPRIFDTLSPVPIVRITRIRDLDAAKMKQVLSKGDLLLCPEGTTCYQPFVLRFSALFAELTHKIVPVAINCRVGFFQTSARSWVGLDLIFLFMNPTIVYEVTFLNQLPLEATCSSGRSPYDVANHVQRILAAKLGFQCTNSGRSDKHKITKMGARYAA</sequence>
<organism evidence="14 15">
    <name type="scientific">Microthlaspi erraticum</name>
    <dbReference type="NCBI Taxonomy" id="1685480"/>
    <lineage>
        <taxon>Eukaryota</taxon>
        <taxon>Viridiplantae</taxon>
        <taxon>Streptophyta</taxon>
        <taxon>Embryophyta</taxon>
        <taxon>Tracheophyta</taxon>
        <taxon>Spermatophyta</taxon>
        <taxon>Magnoliopsida</taxon>
        <taxon>eudicotyledons</taxon>
        <taxon>Gunneridae</taxon>
        <taxon>Pentapetalae</taxon>
        <taxon>rosids</taxon>
        <taxon>malvids</taxon>
        <taxon>Brassicales</taxon>
        <taxon>Brassicaceae</taxon>
        <taxon>Coluteocarpeae</taxon>
        <taxon>Microthlaspi</taxon>
    </lineage>
</organism>
<feature type="domain" description="Phospholipid/glycerol acyltransferase" evidence="13">
    <location>
        <begin position="222"/>
        <end position="323"/>
    </location>
</feature>
<dbReference type="EMBL" id="CACVBM020000888">
    <property type="protein sequence ID" value="CAA7024475.1"/>
    <property type="molecule type" value="Genomic_DNA"/>
</dbReference>
<name>A0A6D2I8H2_9BRAS</name>
<dbReference type="Pfam" id="PF01553">
    <property type="entry name" value="Acyltransferase"/>
    <property type="match status" value="1"/>
</dbReference>
<evidence type="ECO:0000256" key="11">
    <source>
        <dbReference type="ARBA" id="ARBA00023315"/>
    </source>
</evidence>
<comment type="subcellular location">
    <subcellularLocation>
        <location evidence="1">Membrane</location>
        <topology evidence="1">Multi-pass membrane protein</topology>
    </subcellularLocation>
</comment>
<gene>
    <name evidence="14" type="ORF">MERR_LOCUS11710</name>
</gene>
<evidence type="ECO:0000313" key="15">
    <source>
        <dbReference type="Proteomes" id="UP000467841"/>
    </source>
</evidence>
<evidence type="ECO:0000256" key="12">
    <source>
        <dbReference type="SAM" id="Phobius"/>
    </source>
</evidence>
<proteinExistence type="inferred from homology"/>
<keyword evidence="4" id="KW-0808">Transferase</keyword>
<protein>
    <recommendedName>
        <fullName evidence="13">Phospholipid/glycerol acyltransferase domain-containing protein</fullName>
    </recommendedName>
</protein>
<evidence type="ECO:0000256" key="9">
    <source>
        <dbReference type="ARBA" id="ARBA00023209"/>
    </source>
</evidence>
<keyword evidence="5 12" id="KW-0812">Transmembrane</keyword>
<dbReference type="GO" id="GO:0010143">
    <property type="term" value="P:cutin biosynthetic process"/>
    <property type="evidence" value="ECO:0007669"/>
    <property type="project" value="TreeGrafter"/>
</dbReference>
<dbReference type="PANTHER" id="PTHR15486:SF78">
    <property type="entry name" value="PHOSPHOLIPID_GLYCEROL ACYLTRANSFERASE DOMAIN-CONTAINING PROTEIN"/>
    <property type="match status" value="1"/>
</dbReference>
<dbReference type="Pfam" id="PF23270">
    <property type="entry name" value="HAD_RAM2_N"/>
    <property type="match status" value="1"/>
</dbReference>
<dbReference type="InterPro" id="IPR002123">
    <property type="entry name" value="Plipid/glycerol_acylTrfase"/>
</dbReference>
<dbReference type="GO" id="GO:0090447">
    <property type="term" value="F:glycerol-3-phosphate 2-O-acyltransferase activity"/>
    <property type="evidence" value="ECO:0007669"/>
    <property type="project" value="TreeGrafter"/>
</dbReference>
<comment type="caution">
    <text evidence="14">The sequence shown here is derived from an EMBL/GenBank/DDBJ whole genome shotgun (WGS) entry which is preliminary data.</text>
</comment>
<dbReference type="GO" id="GO:0008654">
    <property type="term" value="P:phospholipid biosynthetic process"/>
    <property type="evidence" value="ECO:0007669"/>
    <property type="project" value="UniProtKB-KW"/>
</dbReference>
<evidence type="ECO:0000256" key="8">
    <source>
        <dbReference type="ARBA" id="ARBA00023136"/>
    </source>
</evidence>
<dbReference type="InterPro" id="IPR056462">
    <property type="entry name" value="HAD_RAM2/GPAT1-8"/>
</dbReference>
<evidence type="ECO:0000256" key="3">
    <source>
        <dbReference type="ARBA" id="ARBA00022516"/>
    </source>
</evidence>
<keyword evidence="11" id="KW-0012">Acyltransferase</keyword>
<accession>A0A6D2I8H2</accession>
<evidence type="ECO:0000256" key="1">
    <source>
        <dbReference type="ARBA" id="ARBA00004141"/>
    </source>
</evidence>
<dbReference type="SUPFAM" id="SSF69593">
    <property type="entry name" value="Glycerol-3-phosphate (1)-acyltransferase"/>
    <property type="match status" value="1"/>
</dbReference>
<keyword evidence="15" id="KW-1185">Reference proteome</keyword>
<evidence type="ECO:0000256" key="6">
    <source>
        <dbReference type="ARBA" id="ARBA00022989"/>
    </source>
</evidence>
<evidence type="ECO:0000259" key="13">
    <source>
        <dbReference type="SMART" id="SM00563"/>
    </source>
</evidence>
<keyword evidence="6 12" id="KW-1133">Transmembrane helix</keyword>
<dbReference type="AlphaFoldDB" id="A0A6D2I8H2"/>
<evidence type="ECO:0000313" key="14">
    <source>
        <dbReference type="EMBL" id="CAA7024475.1"/>
    </source>
</evidence>
<evidence type="ECO:0000256" key="10">
    <source>
        <dbReference type="ARBA" id="ARBA00023264"/>
    </source>
</evidence>
<keyword evidence="10" id="KW-1208">Phospholipid metabolism</keyword>
<dbReference type="SMART" id="SM00563">
    <property type="entry name" value="PlsC"/>
    <property type="match status" value="1"/>
</dbReference>
<keyword evidence="9" id="KW-0594">Phospholipid biosynthesis</keyword>
<keyword evidence="3" id="KW-0444">Lipid biosynthesis</keyword>
<dbReference type="Proteomes" id="UP000467841">
    <property type="component" value="Unassembled WGS sequence"/>
</dbReference>
<feature type="transmembrane region" description="Helical" evidence="12">
    <location>
        <begin position="167"/>
        <end position="200"/>
    </location>
</feature>